<gene>
    <name evidence="3" type="ORF">HannXRQ_Chr02g0038401</name>
    <name evidence="2" type="ORF">HanXRQr2_Chr04g0174401</name>
</gene>
<evidence type="ECO:0000313" key="3">
    <source>
        <dbReference type="EMBL" id="OTG33778.1"/>
    </source>
</evidence>
<accession>A0A251VDT5</accession>
<organism evidence="3 4">
    <name type="scientific">Helianthus annuus</name>
    <name type="common">Common sunflower</name>
    <dbReference type="NCBI Taxonomy" id="4232"/>
    <lineage>
        <taxon>Eukaryota</taxon>
        <taxon>Viridiplantae</taxon>
        <taxon>Streptophyta</taxon>
        <taxon>Embryophyta</taxon>
        <taxon>Tracheophyta</taxon>
        <taxon>Spermatophyta</taxon>
        <taxon>Magnoliopsida</taxon>
        <taxon>eudicotyledons</taxon>
        <taxon>Gunneridae</taxon>
        <taxon>Pentapetalae</taxon>
        <taxon>asterids</taxon>
        <taxon>campanulids</taxon>
        <taxon>Asterales</taxon>
        <taxon>Asteraceae</taxon>
        <taxon>Asteroideae</taxon>
        <taxon>Heliantheae alliance</taxon>
        <taxon>Heliantheae</taxon>
        <taxon>Helianthus</taxon>
    </lineage>
</organism>
<dbReference type="AlphaFoldDB" id="A0A251VDT5"/>
<evidence type="ECO:0000256" key="1">
    <source>
        <dbReference type="SAM" id="Phobius"/>
    </source>
</evidence>
<keyword evidence="4" id="KW-1185">Reference proteome</keyword>
<keyword evidence="1" id="KW-0812">Transmembrane</keyword>
<dbReference type="Gramene" id="mRNA:HanXRQr2_Chr04g0174401">
    <property type="protein sequence ID" value="CDS:HanXRQr2_Chr04g0174401.1"/>
    <property type="gene ID" value="HanXRQr2_Chr04g0174401"/>
</dbReference>
<dbReference type="InParanoid" id="A0A251VDT5"/>
<name>A0A251VDT5_HELAN</name>
<dbReference type="Proteomes" id="UP000215914">
    <property type="component" value="Chromosome 2"/>
</dbReference>
<dbReference type="EMBL" id="CM007891">
    <property type="protein sequence ID" value="OTG33778.1"/>
    <property type="molecule type" value="Genomic_DNA"/>
</dbReference>
<keyword evidence="1" id="KW-1133">Transmembrane helix</keyword>
<feature type="transmembrane region" description="Helical" evidence="1">
    <location>
        <begin position="6"/>
        <end position="28"/>
    </location>
</feature>
<sequence>MWWSGYNIHAVILLSKFFIFPLFLALVISKHPYLLNNQTKTQSENWKEEIGDETRAV</sequence>
<keyword evidence="1" id="KW-0472">Membrane</keyword>
<reference evidence="3" key="2">
    <citation type="submission" date="2017-02" db="EMBL/GenBank/DDBJ databases">
        <title>Sunflower complete genome.</title>
        <authorList>
            <person name="Langlade N."/>
            <person name="Munos S."/>
        </authorList>
    </citation>
    <scope>NUCLEOTIDE SEQUENCE [LARGE SCALE GENOMIC DNA]</scope>
    <source>
        <tissue evidence="3">Leaves</tissue>
    </source>
</reference>
<evidence type="ECO:0000313" key="4">
    <source>
        <dbReference type="Proteomes" id="UP000215914"/>
    </source>
</evidence>
<evidence type="ECO:0000313" key="2">
    <source>
        <dbReference type="EMBL" id="KAF5810842.1"/>
    </source>
</evidence>
<reference evidence="2" key="3">
    <citation type="submission" date="2020-06" db="EMBL/GenBank/DDBJ databases">
        <title>Helianthus annuus Genome sequencing and assembly Release 2.</title>
        <authorList>
            <person name="Gouzy J."/>
            <person name="Langlade N."/>
            <person name="Munos S."/>
        </authorList>
    </citation>
    <scope>NUCLEOTIDE SEQUENCE</scope>
    <source>
        <tissue evidence="2">Leaves</tissue>
    </source>
</reference>
<proteinExistence type="predicted"/>
<reference evidence="2 4" key="1">
    <citation type="journal article" date="2017" name="Nature">
        <title>The sunflower genome provides insights into oil metabolism, flowering and Asterid evolution.</title>
        <authorList>
            <person name="Badouin H."/>
            <person name="Gouzy J."/>
            <person name="Grassa C.J."/>
            <person name="Murat F."/>
            <person name="Staton S.E."/>
            <person name="Cottret L."/>
            <person name="Lelandais-Briere C."/>
            <person name="Owens G.L."/>
            <person name="Carrere S."/>
            <person name="Mayjonade B."/>
            <person name="Legrand L."/>
            <person name="Gill N."/>
            <person name="Kane N.C."/>
            <person name="Bowers J.E."/>
            <person name="Hubner S."/>
            <person name="Bellec A."/>
            <person name="Berard A."/>
            <person name="Berges H."/>
            <person name="Blanchet N."/>
            <person name="Boniface M.C."/>
            <person name="Brunel D."/>
            <person name="Catrice O."/>
            <person name="Chaidir N."/>
            <person name="Claudel C."/>
            <person name="Donnadieu C."/>
            <person name="Faraut T."/>
            <person name="Fievet G."/>
            <person name="Helmstetter N."/>
            <person name="King M."/>
            <person name="Knapp S.J."/>
            <person name="Lai Z."/>
            <person name="Le Paslier M.C."/>
            <person name="Lippi Y."/>
            <person name="Lorenzon L."/>
            <person name="Mandel J.R."/>
            <person name="Marage G."/>
            <person name="Marchand G."/>
            <person name="Marquand E."/>
            <person name="Bret-Mestries E."/>
            <person name="Morien E."/>
            <person name="Nambeesan S."/>
            <person name="Nguyen T."/>
            <person name="Pegot-Espagnet P."/>
            <person name="Pouilly N."/>
            <person name="Raftis F."/>
            <person name="Sallet E."/>
            <person name="Schiex T."/>
            <person name="Thomas J."/>
            <person name="Vandecasteele C."/>
            <person name="Vares D."/>
            <person name="Vear F."/>
            <person name="Vautrin S."/>
            <person name="Crespi M."/>
            <person name="Mangin B."/>
            <person name="Burke J.M."/>
            <person name="Salse J."/>
            <person name="Munos S."/>
            <person name="Vincourt P."/>
            <person name="Rieseberg L.H."/>
            <person name="Langlade N.B."/>
        </authorList>
    </citation>
    <scope>NUCLEOTIDE SEQUENCE [LARGE SCALE GENOMIC DNA]</scope>
    <source>
        <strain evidence="4">cv. SF193</strain>
        <tissue evidence="2">Leaves</tissue>
    </source>
</reference>
<protein>
    <submittedName>
        <fullName evidence="3">Uncharacterized protein</fullName>
    </submittedName>
</protein>
<dbReference type="EMBL" id="MNCJ02000319">
    <property type="protein sequence ID" value="KAF5810842.1"/>
    <property type="molecule type" value="Genomic_DNA"/>
</dbReference>